<gene>
    <name evidence="12" type="primary">LOC111133153</name>
</gene>
<dbReference type="OrthoDB" id="6147321at2759"/>
<dbReference type="Pfam" id="PF00001">
    <property type="entry name" value="7tm_1"/>
    <property type="match status" value="1"/>
</dbReference>
<feature type="transmembrane region" description="Helical" evidence="9">
    <location>
        <begin position="260"/>
        <end position="281"/>
    </location>
</feature>
<dbReference type="Gene3D" id="1.20.1070.10">
    <property type="entry name" value="Rhodopsin 7-helix transmembrane proteins"/>
    <property type="match status" value="1"/>
</dbReference>
<feature type="transmembrane region" description="Helical" evidence="9">
    <location>
        <begin position="301"/>
        <end position="319"/>
    </location>
</feature>
<dbReference type="InterPro" id="IPR000276">
    <property type="entry name" value="GPCR_Rhodpsn"/>
</dbReference>
<keyword evidence="2 8" id="KW-0812">Transmembrane</keyword>
<evidence type="ECO:0000313" key="12">
    <source>
        <dbReference type="RefSeq" id="XP_022336980.1"/>
    </source>
</evidence>
<name>A0A8B8EA21_CRAVI</name>
<feature type="transmembrane region" description="Helical" evidence="9">
    <location>
        <begin position="149"/>
        <end position="169"/>
    </location>
</feature>
<accession>A0A8B8EA21</accession>
<evidence type="ECO:0000256" key="1">
    <source>
        <dbReference type="ARBA" id="ARBA00004141"/>
    </source>
</evidence>
<protein>
    <submittedName>
        <fullName evidence="12">Trace amine-associated receptor 13c-like</fullName>
    </submittedName>
</protein>
<dbReference type="RefSeq" id="XP_022336980.1">
    <property type="nucleotide sequence ID" value="XM_022481272.1"/>
</dbReference>
<dbReference type="PROSITE" id="PS00237">
    <property type="entry name" value="G_PROTEIN_RECEP_F1_1"/>
    <property type="match status" value="1"/>
</dbReference>
<feature type="transmembrane region" description="Helical" evidence="9">
    <location>
        <begin position="201"/>
        <end position="223"/>
    </location>
</feature>
<dbReference type="GO" id="GO:0016020">
    <property type="term" value="C:membrane"/>
    <property type="evidence" value="ECO:0007669"/>
    <property type="project" value="UniProtKB-SubCell"/>
</dbReference>
<keyword evidence="4 8" id="KW-0297">G-protein coupled receptor</keyword>
<dbReference type="Proteomes" id="UP000694844">
    <property type="component" value="Chromosome 5"/>
</dbReference>
<dbReference type="AlphaFoldDB" id="A0A8B8EA21"/>
<dbReference type="GO" id="GO:0004930">
    <property type="term" value="F:G protein-coupled receptor activity"/>
    <property type="evidence" value="ECO:0007669"/>
    <property type="project" value="UniProtKB-KW"/>
</dbReference>
<dbReference type="KEGG" id="cvn:111133153"/>
<dbReference type="PANTHER" id="PTHR24243:SF208">
    <property type="entry name" value="PYROKININ-1 RECEPTOR"/>
    <property type="match status" value="1"/>
</dbReference>
<dbReference type="PROSITE" id="PS50262">
    <property type="entry name" value="G_PROTEIN_RECEP_F1_2"/>
    <property type="match status" value="1"/>
</dbReference>
<reference evidence="12" key="1">
    <citation type="submission" date="2025-08" db="UniProtKB">
        <authorList>
            <consortium name="RefSeq"/>
        </authorList>
    </citation>
    <scope>IDENTIFICATION</scope>
    <source>
        <tissue evidence="12">Whole sample</tissue>
    </source>
</reference>
<comment type="subcellular location">
    <subcellularLocation>
        <location evidence="1">Membrane</location>
        <topology evidence="1">Multi-pass membrane protein</topology>
    </subcellularLocation>
</comment>
<feature type="transmembrane region" description="Helical" evidence="9">
    <location>
        <begin position="69"/>
        <end position="94"/>
    </location>
</feature>
<evidence type="ECO:0000256" key="6">
    <source>
        <dbReference type="ARBA" id="ARBA00023170"/>
    </source>
</evidence>
<evidence type="ECO:0000256" key="4">
    <source>
        <dbReference type="ARBA" id="ARBA00023040"/>
    </source>
</evidence>
<feature type="transmembrane region" description="Helical" evidence="9">
    <location>
        <begin position="36"/>
        <end position="57"/>
    </location>
</feature>
<proteinExistence type="inferred from homology"/>
<comment type="similarity">
    <text evidence="8">Belongs to the G-protein coupled receptor 1 family.</text>
</comment>
<dbReference type="PRINTS" id="PR00237">
    <property type="entry name" value="GPCRRHODOPSN"/>
</dbReference>
<keyword evidence="5 9" id="KW-0472">Membrane</keyword>
<keyword evidence="6 8" id="KW-0675">Receptor</keyword>
<evidence type="ECO:0000256" key="9">
    <source>
        <dbReference type="SAM" id="Phobius"/>
    </source>
</evidence>
<keyword evidence="11" id="KW-1185">Reference proteome</keyword>
<keyword evidence="3 9" id="KW-1133">Transmembrane helix</keyword>
<evidence type="ECO:0000256" key="3">
    <source>
        <dbReference type="ARBA" id="ARBA00022989"/>
    </source>
</evidence>
<organism evidence="11 12">
    <name type="scientific">Crassostrea virginica</name>
    <name type="common">Eastern oyster</name>
    <dbReference type="NCBI Taxonomy" id="6565"/>
    <lineage>
        <taxon>Eukaryota</taxon>
        <taxon>Metazoa</taxon>
        <taxon>Spiralia</taxon>
        <taxon>Lophotrochozoa</taxon>
        <taxon>Mollusca</taxon>
        <taxon>Bivalvia</taxon>
        <taxon>Autobranchia</taxon>
        <taxon>Pteriomorphia</taxon>
        <taxon>Ostreida</taxon>
        <taxon>Ostreoidea</taxon>
        <taxon>Ostreidae</taxon>
        <taxon>Crassostrea</taxon>
    </lineage>
</organism>
<evidence type="ECO:0000256" key="7">
    <source>
        <dbReference type="ARBA" id="ARBA00023224"/>
    </source>
</evidence>
<feature type="transmembrane region" description="Helical" evidence="9">
    <location>
        <begin position="106"/>
        <end position="128"/>
    </location>
</feature>
<dbReference type="GeneID" id="111133153"/>
<feature type="domain" description="G-protein coupled receptors family 1 profile" evidence="10">
    <location>
        <begin position="49"/>
        <end position="317"/>
    </location>
</feature>
<evidence type="ECO:0000259" key="10">
    <source>
        <dbReference type="PROSITE" id="PS50262"/>
    </source>
</evidence>
<dbReference type="CDD" id="cd00637">
    <property type="entry name" value="7tm_classA_rhodopsin-like"/>
    <property type="match status" value="1"/>
</dbReference>
<dbReference type="PANTHER" id="PTHR24243">
    <property type="entry name" value="G-PROTEIN COUPLED RECEPTOR"/>
    <property type="match status" value="1"/>
</dbReference>
<evidence type="ECO:0000313" key="11">
    <source>
        <dbReference type="Proteomes" id="UP000694844"/>
    </source>
</evidence>
<evidence type="ECO:0000256" key="5">
    <source>
        <dbReference type="ARBA" id="ARBA00023136"/>
    </source>
</evidence>
<dbReference type="SUPFAM" id="SSF81321">
    <property type="entry name" value="Family A G protein-coupled receptor-like"/>
    <property type="match status" value="1"/>
</dbReference>
<evidence type="ECO:0000256" key="2">
    <source>
        <dbReference type="ARBA" id="ARBA00022692"/>
    </source>
</evidence>
<dbReference type="InterPro" id="IPR017452">
    <property type="entry name" value="GPCR_Rhodpsn_7TM"/>
</dbReference>
<keyword evidence="7 8" id="KW-0807">Transducer</keyword>
<evidence type="ECO:0000256" key="8">
    <source>
        <dbReference type="RuleBase" id="RU000688"/>
    </source>
</evidence>
<sequence>MKSLDCFKNLLQENEILNVSIEVINSKLVERSLPGIVLLSFLLVIGIFGNGIVIVAYGARFRRGTNYRFYVLCLAILDIGNCAIGIPWCLVYLLKPVTFTEDILCRGGLFVSFFLSMIGSCCLVLIAFDRYRKICLPLKKQINHQNAKFSVLAILLISVLSTWFTPFLYEVNRLPLSSSNVTGYKCYLAKNPIANTIAKGYYFVLAIAFTVFSTTLTVLYYLIMKKVHIHFEIFRPRSFKKGSDDEKISNQHTRKTSRTFFLITAVYILTTLPHIVAGLVFHFVEDLECTMRPMTHGVFNFFYWIVYVNNVANPFIYGFSDDRFRRILTQTLTLAFLRTPKSLKKGKSSGSVSVSIENKVSTNVHENEIVKDDVSEHFADNSK</sequence>